<evidence type="ECO:0000313" key="3">
    <source>
        <dbReference type="Proteomes" id="UP000321230"/>
    </source>
</evidence>
<dbReference type="Proteomes" id="UP000321230">
    <property type="component" value="Unassembled WGS sequence"/>
</dbReference>
<feature type="transmembrane region" description="Helical" evidence="1">
    <location>
        <begin position="35"/>
        <end position="54"/>
    </location>
</feature>
<comment type="caution">
    <text evidence="2">The sequence shown here is derived from an EMBL/GenBank/DDBJ whole genome shotgun (WGS) entry which is preliminary data.</text>
</comment>
<dbReference type="EMBL" id="BJUZ01000002">
    <property type="protein sequence ID" value="GEK94307.1"/>
    <property type="molecule type" value="Genomic_DNA"/>
</dbReference>
<keyword evidence="1" id="KW-1133">Transmembrane helix</keyword>
<dbReference type="OrthoDB" id="7280768at2"/>
<evidence type="ECO:0000256" key="1">
    <source>
        <dbReference type="SAM" id="Phobius"/>
    </source>
</evidence>
<keyword evidence="3" id="KW-1185">Reference proteome</keyword>
<gene>
    <name evidence="2" type="ORF">GWA01_20770</name>
</gene>
<sequence length="363" mass="37426">MSHQIAPINVLSAVTTWPLLAAFLLFVTPDSRQKASGLTFAVAGALLTPLAVVLMPGTDAFAAACSCAVALMPLLLPPGADRASRILPFLITGCALIALNVHSALAVTVLCGAGIVLLAWREGRGTQKASSVWDMARSRLCGVVLGALGAALLPMQHQSPLGPVLLAIGLCMMAGLGPSPAPRSAAALMDTCLRFAAIVLMMRLNTQPLVHVLVLVAGFASLLMAVTASGARVALPMLSALAAISAATGEAAAVLLLLIAALGTTTLETRGKSTETDAIFWGSAPWPVFCALILIGRSLEVALLWLLVGCVALGLRGASLPLILPAWQRGERNMAAFVEVALLLCGLTAPLLLVWHPVAGWRP</sequence>
<evidence type="ECO:0000313" key="2">
    <source>
        <dbReference type="EMBL" id="GEK94307.1"/>
    </source>
</evidence>
<organism evidence="2 3">
    <name type="scientific">Gluconobacter wancherniae NBRC 103581</name>
    <dbReference type="NCBI Taxonomy" id="656744"/>
    <lineage>
        <taxon>Bacteria</taxon>
        <taxon>Pseudomonadati</taxon>
        <taxon>Pseudomonadota</taxon>
        <taxon>Alphaproteobacteria</taxon>
        <taxon>Acetobacterales</taxon>
        <taxon>Acetobacteraceae</taxon>
        <taxon>Gluconobacter</taxon>
    </lineage>
</organism>
<name>A0A511B918_9PROT</name>
<protein>
    <recommendedName>
        <fullName evidence="4">NADH:quinone oxidoreductase/Mrp antiporter membrane subunit domain-containing protein</fullName>
    </recommendedName>
</protein>
<feature type="transmembrane region" description="Helical" evidence="1">
    <location>
        <begin position="136"/>
        <end position="153"/>
    </location>
</feature>
<feature type="transmembrane region" description="Helical" evidence="1">
    <location>
        <begin position="6"/>
        <end position="28"/>
    </location>
</feature>
<feature type="transmembrane region" description="Helical" evidence="1">
    <location>
        <begin position="336"/>
        <end position="355"/>
    </location>
</feature>
<proteinExistence type="predicted"/>
<feature type="transmembrane region" description="Helical" evidence="1">
    <location>
        <begin position="278"/>
        <end position="296"/>
    </location>
</feature>
<feature type="transmembrane region" description="Helical" evidence="1">
    <location>
        <begin position="60"/>
        <end position="77"/>
    </location>
</feature>
<keyword evidence="1" id="KW-0472">Membrane</keyword>
<evidence type="ECO:0008006" key="4">
    <source>
        <dbReference type="Google" id="ProtNLM"/>
    </source>
</evidence>
<dbReference type="RefSeq" id="WP_146797385.1">
    <property type="nucleotide sequence ID" value="NZ_BARC01000006.1"/>
</dbReference>
<feature type="transmembrane region" description="Helical" evidence="1">
    <location>
        <begin position="209"/>
        <end position="228"/>
    </location>
</feature>
<dbReference type="AlphaFoldDB" id="A0A511B918"/>
<feature type="transmembrane region" description="Helical" evidence="1">
    <location>
        <begin position="302"/>
        <end position="324"/>
    </location>
</feature>
<feature type="transmembrane region" description="Helical" evidence="1">
    <location>
        <begin position="160"/>
        <end position="178"/>
    </location>
</feature>
<reference evidence="2 3" key="1">
    <citation type="submission" date="2019-07" db="EMBL/GenBank/DDBJ databases">
        <title>Whole genome shotgun sequence of Gluconobacter wancherniae NBRC 103581.</title>
        <authorList>
            <person name="Hosoyama A."/>
            <person name="Uohara A."/>
            <person name="Ohji S."/>
            <person name="Ichikawa N."/>
        </authorList>
    </citation>
    <scope>NUCLEOTIDE SEQUENCE [LARGE SCALE GENOMIC DNA]</scope>
    <source>
        <strain evidence="2 3">NBRC 103581</strain>
    </source>
</reference>
<feature type="transmembrane region" description="Helical" evidence="1">
    <location>
        <begin position="89"/>
        <end position="116"/>
    </location>
</feature>
<keyword evidence="1" id="KW-0812">Transmembrane</keyword>
<feature type="transmembrane region" description="Helical" evidence="1">
    <location>
        <begin position="240"/>
        <end position="266"/>
    </location>
</feature>
<accession>A0A511B918</accession>